<evidence type="ECO:0000256" key="2">
    <source>
        <dbReference type="ARBA" id="ARBA00029447"/>
    </source>
</evidence>
<dbReference type="SMART" id="SM00283">
    <property type="entry name" value="MA"/>
    <property type="match status" value="1"/>
</dbReference>
<keyword evidence="6" id="KW-1133">Transmembrane helix</keyword>
<dbReference type="Proteomes" id="UP001157353">
    <property type="component" value="Unassembled WGS sequence"/>
</dbReference>
<evidence type="ECO:0000256" key="6">
    <source>
        <dbReference type="SAM" id="Phobius"/>
    </source>
</evidence>
<evidence type="ECO:0008006" key="12">
    <source>
        <dbReference type="Google" id="ProtNLM"/>
    </source>
</evidence>
<dbReference type="SMART" id="SM00091">
    <property type="entry name" value="PAS"/>
    <property type="match status" value="2"/>
</dbReference>
<feature type="domain" description="PAS" evidence="8">
    <location>
        <begin position="430"/>
        <end position="472"/>
    </location>
</feature>
<dbReference type="RefSeq" id="WP_284205517.1">
    <property type="nucleotide sequence ID" value="NZ_BSPQ01000021.1"/>
</dbReference>
<evidence type="ECO:0000256" key="3">
    <source>
        <dbReference type="PROSITE-ProRule" id="PRU00284"/>
    </source>
</evidence>
<feature type="domain" description="PAS" evidence="8">
    <location>
        <begin position="2"/>
        <end position="56"/>
    </location>
</feature>
<keyword evidence="6" id="KW-0812">Transmembrane</keyword>
<dbReference type="Gene3D" id="1.10.287.950">
    <property type="entry name" value="Methyl-accepting chemotaxis protein"/>
    <property type="match status" value="1"/>
</dbReference>
<evidence type="ECO:0000313" key="11">
    <source>
        <dbReference type="Proteomes" id="UP001157353"/>
    </source>
</evidence>
<feature type="transmembrane region" description="Helical" evidence="6">
    <location>
        <begin position="347"/>
        <end position="368"/>
    </location>
</feature>
<dbReference type="InterPro" id="IPR051310">
    <property type="entry name" value="MCP_chemotaxis"/>
</dbReference>
<evidence type="ECO:0000256" key="4">
    <source>
        <dbReference type="SAM" id="Coils"/>
    </source>
</evidence>
<dbReference type="InterPro" id="IPR013655">
    <property type="entry name" value="PAS_fold_3"/>
</dbReference>
<dbReference type="PANTHER" id="PTHR43531:SF14">
    <property type="entry name" value="METHYL-ACCEPTING CHEMOTAXIS PROTEIN I-RELATED"/>
    <property type="match status" value="1"/>
</dbReference>
<feature type="region of interest" description="Disordered" evidence="5">
    <location>
        <begin position="905"/>
        <end position="928"/>
    </location>
</feature>
<dbReference type="CDD" id="cd00130">
    <property type="entry name" value="PAS"/>
    <property type="match status" value="1"/>
</dbReference>
<name>A0ABQ6E5X5_9GAMM</name>
<dbReference type="SUPFAM" id="SSF55785">
    <property type="entry name" value="PYP-like sensor domain (PAS domain)"/>
    <property type="match status" value="2"/>
</dbReference>
<gene>
    <name evidence="10" type="ORF">GCM10007916_34870</name>
</gene>
<dbReference type="Pfam" id="PF00015">
    <property type="entry name" value="MCPsignal"/>
    <property type="match status" value="1"/>
</dbReference>
<feature type="domain" description="HAMP" evidence="9">
    <location>
        <begin position="598"/>
        <end position="644"/>
    </location>
</feature>
<dbReference type="PANTHER" id="PTHR43531">
    <property type="entry name" value="PROTEIN ICFG"/>
    <property type="match status" value="1"/>
</dbReference>
<keyword evidence="11" id="KW-1185">Reference proteome</keyword>
<dbReference type="InterPro" id="IPR003660">
    <property type="entry name" value="HAMP_dom"/>
</dbReference>
<feature type="domain" description="Methyl-accepting transducer" evidence="7">
    <location>
        <begin position="649"/>
        <end position="878"/>
    </location>
</feature>
<dbReference type="NCBIfam" id="TIGR00229">
    <property type="entry name" value="sensory_box"/>
    <property type="match status" value="1"/>
</dbReference>
<dbReference type="PROSITE" id="PS50885">
    <property type="entry name" value="HAMP"/>
    <property type="match status" value="1"/>
</dbReference>
<sequence>MSNDNKEYLLNENDLLVSSTDLEGNITFADDDFIRISGYAEEELIGNPHNIVRHPDMPKEAFADLWQSITEEKCWSGIIKNRQKNGGYYWVKADVIPLYKEGVHIGFMSVRSAPNKVDLERVKNLYLKFKSGDQGKLIFKNGRIIKKAAPTFASLFTIKQRLLGLVIFATISILAVLGMGVYSTYTEKESVQHIYHANIKVYGQLKEISSLWQENRYLLNTPLLTDNYQENLNVSQKLKQNSLGLELLISQLMNTNQQYVDAAGVELYERVAAENNLLATTSIQPIYNNLISNNQTSMEREQLTALIENTITEIETYRAEIQTHINSIEEETEAIYQFSLEAFLNEVIISVALTIMCVITLLIITFFFNRDIQFRLQAIKHYFNKLVIQDYLFEVKVDNHDEVDQVLQSLKIMKVQLAFNMEKMKQKAITATRIKIALDNVSTNVLIADNDRNIIYANPAVIKMFKNSEQQLKAVLPNFNADHIVGSNIDQFHEKPSHQAQLLQTFTSEHRAQVEVNGCIFQIITNPVIDDEEQRIGSVAEWSDRTLEIAIERDIESVIQAAVKGDFTQRMDLDGKNAFFTTLCESINRLLEISEVSLADIVRVLSSLAQGDLTAKIEADYSGAFGELKESSNLTVSKLKEMILQIKISADTINTAAKEFASGNVDLSQRTEKQASSLEVTASSMEELTVTVKQNSEHAKQANHLAKETSTNALEGGDIVKKVVDNMSEINTSSQKIMNIISVIDSIAFQTNILALNAAVEAARAGEQGRGFAVVATEVRNLAQRSATAAKEVKALISSSVQKIETGTTLADQAGKSITDVVISIQEVAKLIEGITIASVEQSVGIDQVSRAILQIDDVTQQNSALVEEGSAAASSLEEQVANLAIYVAAFDTGEGAFHHEMKRVSSTKHKHSPHLGDIDDDNDWSEF</sequence>
<dbReference type="InterPro" id="IPR000014">
    <property type="entry name" value="PAS"/>
</dbReference>
<feature type="coiled-coil region" evidence="4">
    <location>
        <begin position="300"/>
        <end position="334"/>
    </location>
</feature>
<keyword evidence="6" id="KW-0472">Membrane</keyword>
<feature type="transmembrane region" description="Helical" evidence="6">
    <location>
        <begin position="162"/>
        <end position="182"/>
    </location>
</feature>
<proteinExistence type="inferred from homology"/>
<accession>A0ABQ6E5X5</accession>
<feature type="compositionally biased region" description="Acidic residues" evidence="5">
    <location>
        <begin position="919"/>
        <end position="928"/>
    </location>
</feature>
<evidence type="ECO:0000259" key="9">
    <source>
        <dbReference type="PROSITE" id="PS50885"/>
    </source>
</evidence>
<dbReference type="Gene3D" id="6.10.340.10">
    <property type="match status" value="1"/>
</dbReference>
<dbReference type="CDD" id="cd11386">
    <property type="entry name" value="MCP_signal"/>
    <property type="match status" value="1"/>
</dbReference>
<dbReference type="Gene3D" id="3.30.450.20">
    <property type="entry name" value="PAS domain"/>
    <property type="match status" value="2"/>
</dbReference>
<evidence type="ECO:0000256" key="5">
    <source>
        <dbReference type="SAM" id="MobiDB-lite"/>
    </source>
</evidence>
<dbReference type="Pfam" id="PF13188">
    <property type="entry name" value="PAS_8"/>
    <property type="match status" value="1"/>
</dbReference>
<organism evidence="10 11">
    <name type="scientific">Psychromonas marina</name>
    <dbReference type="NCBI Taxonomy" id="88364"/>
    <lineage>
        <taxon>Bacteria</taxon>
        <taxon>Pseudomonadati</taxon>
        <taxon>Pseudomonadota</taxon>
        <taxon>Gammaproteobacteria</taxon>
        <taxon>Alteromonadales</taxon>
        <taxon>Psychromonadaceae</taxon>
        <taxon>Psychromonas</taxon>
    </lineage>
</organism>
<evidence type="ECO:0000259" key="7">
    <source>
        <dbReference type="PROSITE" id="PS50111"/>
    </source>
</evidence>
<comment type="similarity">
    <text evidence="2">Belongs to the methyl-accepting chemotaxis (MCP) protein family.</text>
</comment>
<evidence type="ECO:0000256" key="1">
    <source>
        <dbReference type="ARBA" id="ARBA00022481"/>
    </source>
</evidence>
<dbReference type="InterPro" id="IPR035965">
    <property type="entry name" value="PAS-like_dom_sf"/>
</dbReference>
<dbReference type="InterPro" id="IPR024478">
    <property type="entry name" value="HlyB_4HB_MCP"/>
</dbReference>
<dbReference type="PROSITE" id="PS50112">
    <property type="entry name" value="PAS"/>
    <property type="match status" value="2"/>
</dbReference>
<dbReference type="SUPFAM" id="SSF58104">
    <property type="entry name" value="Methyl-accepting chemotaxis protein (MCP) signaling domain"/>
    <property type="match status" value="1"/>
</dbReference>
<keyword evidence="4" id="KW-0175">Coiled coil</keyword>
<protein>
    <recommendedName>
        <fullName evidence="12">PAS domain S-box protein</fullName>
    </recommendedName>
</protein>
<reference evidence="11" key="1">
    <citation type="journal article" date="2019" name="Int. J. Syst. Evol. Microbiol.">
        <title>The Global Catalogue of Microorganisms (GCM) 10K type strain sequencing project: providing services to taxonomists for standard genome sequencing and annotation.</title>
        <authorList>
            <consortium name="The Broad Institute Genomics Platform"/>
            <consortium name="The Broad Institute Genome Sequencing Center for Infectious Disease"/>
            <person name="Wu L."/>
            <person name="Ma J."/>
        </authorList>
    </citation>
    <scope>NUCLEOTIDE SEQUENCE [LARGE SCALE GENOMIC DNA]</scope>
    <source>
        <strain evidence="11">NBRC 103166</strain>
    </source>
</reference>
<evidence type="ECO:0000259" key="8">
    <source>
        <dbReference type="PROSITE" id="PS50112"/>
    </source>
</evidence>
<comment type="caution">
    <text evidence="10">The sequence shown here is derived from an EMBL/GenBank/DDBJ whole genome shotgun (WGS) entry which is preliminary data.</text>
</comment>
<keyword evidence="3" id="KW-0807">Transducer</keyword>
<keyword evidence="1" id="KW-0488">Methylation</keyword>
<dbReference type="PROSITE" id="PS50111">
    <property type="entry name" value="CHEMOTAXIS_TRANSDUC_2"/>
    <property type="match status" value="1"/>
</dbReference>
<dbReference type="EMBL" id="BSPQ01000021">
    <property type="protein sequence ID" value="GLS92416.1"/>
    <property type="molecule type" value="Genomic_DNA"/>
</dbReference>
<dbReference type="Pfam" id="PF12729">
    <property type="entry name" value="4HB_MCP_1"/>
    <property type="match status" value="1"/>
</dbReference>
<dbReference type="Pfam" id="PF18947">
    <property type="entry name" value="HAMP_2"/>
    <property type="match status" value="1"/>
</dbReference>
<evidence type="ECO:0000313" key="10">
    <source>
        <dbReference type="EMBL" id="GLS92416.1"/>
    </source>
</evidence>
<dbReference type="Pfam" id="PF08447">
    <property type="entry name" value="PAS_3"/>
    <property type="match status" value="1"/>
</dbReference>
<dbReference type="InterPro" id="IPR004089">
    <property type="entry name" value="MCPsignal_dom"/>
</dbReference>